<reference evidence="5" key="2">
    <citation type="submission" date="2025-09" db="UniProtKB">
        <authorList>
            <consortium name="Ensembl"/>
        </authorList>
    </citation>
    <scope>IDENTIFICATION</scope>
</reference>
<proteinExistence type="inferred from homology"/>
<evidence type="ECO:0000256" key="1">
    <source>
        <dbReference type="ARBA" id="ARBA00009219"/>
    </source>
</evidence>
<keyword evidence="2 3" id="KW-0560">Oxidoreductase</keyword>
<comment type="similarity">
    <text evidence="1 3">Belongs to the 3-beta-HSD family.</text>
</comment>
<dbReference type="GO" id="GO:0006694">
    <property type="term" value="P:steroid biosynthetic process"/>
    <property type="evidence" value="ECO:0007669"/>
    <property type="project" value="InterPro"/>
</dbReference>
<evidence type="ECO:0000313" key="6">
    <source>
        <dbReference type="Proteomes" id="UP000694523"/>
    </source>
</evidence>
<dbReference type="InterPro" id="IPR002225">
    <property type="entry name" value="3Beta_OHSteriod_DH/Estase"/>
</dbReference>
<dbReference type="Pfam" id="PF01073">
    <property type="entry name" value="3Beta_HSD"/>
    <property type="match status" value="1"/>
</dbReference>
<dbReference type="InterPro" id="IPR036291">
    <property type="entry name" value="NAD(P)-bd_dom_sf"/>
</dbReference>
<sequence length="359" mass="41097">MSQEQPGLVYLVTGGCGFLGKHLLRVLLEQEREKLSEIRVFDKHTDKSMEEQSTEHTKVVVIQGDITDYSCVLEASRGVDVFIHSASLVDVWHKVPESLIYSVNVKGTENVIQACVENGVPSLLYTSSMEVIGPNKHGDPFVRGNEDSPYRVLNTMPYPRSKSEAERVVLKANGIEVRTSEGGKTLVTCSLRPTGIYGEGHELIREFWEQCVQRGGHGRVYAGNVAWMHVLAARALRDKPQRVGGEAYFCYDDSPYKSYENFNMQFFMSYNFRRVRMPFPLLWFMAFMNDLLRWLLSPFFNYTPLLNRYTLAVACTSFTVGTNKAHRHFEYEPLYSWEQCRSRTQRFVDSFAQNDCKGA</sequence>
<evidence type="ECO:0000313" key="5">
    <source>
        <dbReference type="Ensembl" id="ENSNMLP00000003183.1"/>
    </source>
</evidence>
<accession>A0A8C6S9L0</accession>
<reference evidence="5" key="1">
    <citation type="submission" date="2025-08" db="UniProtKB">
        <authorList>
            <consortium name="Ensembl"/>
        </authorList>
    </citation>
    <scope>IDENTIFICATION</scope>
</reference>
<protein>
    <submittedName>
        <fullName evidence="5">Hydroxy-delta-5-steroid dehydrogenase, 3 beta- and steroid delta-isomerase</fullName>
    </submittedName>
</protein>
<organism evidence="5 6">
    <name type="scientific">Neogobius melanostomus</name>
    <name type="common">round goby</name>
    <dbReference type="NCBI Taxonomy" id="47308"/>
    <lineage>
        <taxon>Eukaryota</taxon>
        <taxon>Metazoa</taxon>
        <taxon>Chordata</taxon>
        <taxon>Craniata</taxon>
        <taxon>Vertebrata</taxon>
        <taxon>Euteleostomi</taxon>
        <taxon>Actinopterygii</taxon>
        <taxon>Neopterygii</taxon>
        <taxon>Teleostei</taxon>
        <taxon>Neoteleostei</taxon>
        <taxon>Acanthomorphata</taxon>
        <taxon>Gobiaria</taxon>
        <taxon>Gobiiformes</taxon>
        <taxon>Gobioidei</taxon>
        <taxon>Gobiidae</taxon>
        <taxon>Benthophilinae</taxon>
        <taxon>Neogobiini</taxon>
        <taxon>Neogobius</taxon>
    </lineage>
</organism>
<dbReference type="InterPro" id="IPR050177">
    <property type="entry name" value="Lipid_A_modif_metabolic_enz"/>
</dbReference>
<keyword evidence="6" id="KW-1185">Reference proteome</keyword>
<dbReference type="Proteomes" id="UP000694523">
    <property type="component" value="Unplaced"/>
</dbReference>
<evidence type="ECO:0000256" key="3">
    <source>
        <dbReference type="RuleBase" id="RU004475"/>
    </source>
</evidence>
<dbReference type="FunFam" id="3.40.50.720:FF:000495">
    <property type="entry name" value="3 hydroxysteroid dehydrogenase, putative"/>
    <property type="match status" value="1"/>
</dbReference>
<dbReference type="Gene3D" id="3.40.50.720">
    <property type="entry name" value="NAD(P)-binding Rossmann-like Domain"/>
    <property type="match status" value="1"/>
</dbReference>
<feature type="domain" description="3-beta hydroxysteroid dehydrogenase/isomerase" evidence="4">
    <location>
        <begin position="11"/>
        <end position="279"/>
    </location>
</feature>
<dbReference type="AlphaFoldDB" id="A0A8C6S9L0"/>
<dbReference type="PANTHER" id="PTHR43245">
    <property type="entry name" value="BIFUNCTIONAL POLYMYXIN RESISTANCE PROTEIN ARNA"/>
    <property type="match status" value="1"/>
</dbReference>
<dbReference type="PANTHER" id="PTHR43245:SF51">
    <property type="entry name" value="SHORT CHAIN DEHYDROGENASE_REDUCTASE FAMILY 42E, MEMBER 2"/>
    <property type="match status" value="1"/>
</dbReference>
<evidence type="ECO:0000259" key="4">
    <source>
        <dbReference type="Pfam" id="PF01073"/>
    </source>
</evidence>
<dbReference type="SUPFAM" id="SSF51735">
    <property type="entry name" value="NAD(P)-binding Rossmann-fold domains"/>
    <property type="match status" value="1"/>
</dbReference>
<dbReference type="Ensembl" id="ENSNMLT00000003653.1">
    <property type="protein sequence ID" value="ENSNMLP00000003183.1"/>
    <property type="gene ID" value="ENSNMLG00000002314.1"/>
</dbReference>
<evidence type="ECO:0000256" key="2">
    <source>
        <dbReference type="ARBA" id="ARBA00023002"/>
    </source>
</evidence>
<dbReference type="GO" id="GO:0016616">
    <property type="term" value="F:oxidoreductase activity, acting on the CH-OH group of donors, NAD or NADP as acceptor"/>
    <property type="evidence" value="ECO:0007669"/>
    <property type="project" value="InterPro"/>
</dbReference>
<name>A0A8C6S9L0_9GOBI</name>